<keyword evidence="8" id="KW-0539">Nucleus</keyword>
<evidence type="ECO:0000256" key="7">
    <source>
        <dbReference type="ARBA" id="ARBA00023125"/>
    </source>
</evidence>
<dbReference type="Pfam" id="PF02765">
    <property type="entry name" value="POT1"/>
    <property type="match status" value="1"/>
</dbReference>
<dbReference type="PANTHER" id="PTHR14513">
    <property type="entry name" value="PROTECTION OF TELOMERES 1"/>
    <property type="match status" value="1"/>
</dbReference>
<evidence type="ECO:0000256" key="5">
    <source>
        <dbReference type="ARBA" id="ARBA00022454"/>
    </source>
</evidence>
<dbReference type="InterPro" id="IPR028389">
    <property type="entry name" value="POT1"/>
</dbReference>
<dbReference type="SMART" id="SM00976">
    <property type="entry name" value="Telo_bind"/>
    <property type="match status" value="1"/>
</dbReference>
<evidence type="ECO:0000256" key="2">
    <source>
        <dbReference type="ARBA" id="ARBA00004574"/>
    </source>
</evidence>
<name>A0A9P6CWB4_9AGAR</name>
<dbReference type="SUPFAM" id="SSF50249">
    <property type="entry name" value="Nucleic acid-binding proteins"/>
    <property type="match status" value="3"/>
</dbReference>
<dbReference type="InterPro" id="IPR011564">
    <property type="entry name" value="Telomer_end-bd_POT1/Cdc13"/>
</dbReference>
<dbReference type="PANTHER" id="PTHR14513:SF0">
    <property type="entry name" value="PROTECTION OF TELOMERES PROTEIN 1"/>
    <property type="match status" value="1"/>
</dbReference>
<protein>
    <recommendedName>
        <fullName evidence="4">Protection of telomeres protein 1</fullName>
    </recommendedName>
</protein>
<accession>A0A9P6CWB4</accession>
<dbReference type="EMBL" id="MU155349">
    <property type="protein sequence ID" value="KAF9475059.1"/>
    <property type="molecule type" value="Genomic_DNA"/>
</dbReference>
<dbReference type="Pfam" id="PF16686">
    <property type="entry name" value="POT1PC"/>
    <property type="match status" value="2"/>
</dbReference>
<dbReference type="CDD" id="cd04497">
    <property type="entry name" value="hPOT1_OB1_like"/>
    <property type="match status" value="1"/>
</dbReference>
<evidence type="ECO:0000256" key="4">
    <source>
        <dbReference type="ARBA" id="ARBA00015253"/>
    </source>
</evidence>
<evidence type="ECO:0000256" key="9">
    <source>
        <dbReference type="SAM" id="MobiDB-lite"/>
    </source>
</evidence>
<evidence type="ECO:0000256" key="3">
    <source>
        <dbReference type="ARBA" id="ARBA00008442"/>
    </source>
</evidence>
<feature type="compositionally biased region" description="Basic and acidic residues" evidence="9">
    <location>
        <begin position="191"/>
        <end position="202"/>
    </location>
</feature>
<dbReference type="Proteomes" id="UP000807469">
    <property type="component" value="Unassembled WGS sequence"/>
</dbReference>
<evidence type="ECO:0000313" key="11">
    <source>
        <dbReference type="EMBL" id="KAF9475059.1"/>
    </source>
</evidence>
<keyword evidence="6" id="KW-0779">Telomere</keyword>
<feature type="domain" description="Telomeric single stranded DNA binding POT1/Cdc13" evidence="10">
    <location>
        <begin position="287"/>
        <end position="418"/>
    </location>
</feature>
<sequence>MTRFEDIPVQSPYDIYHNGVDEERCISGRIKMAWPSSQKKVEVIAVVQSQCSPSDKDPQSFKIFFELDQTYLEILDIAPNDEFHLSLKGAVLDKLTSIPRASTLPMQLVFPKGVCIQWKHIGEWKKLNTWALNGLKNNNKIDNWFISQEETAIDNEPRGLKRHCDDGNEMGNNSEPQEGHTMLIGSKKRQRREEKARKREASALKVESGHSLTCTSFVGDNHASIFDMPSIIPSSKTDEIRITDDLNQSIDSQFNSTRPGGETETSHSNDGSHHEFKAGLRSGSSMYSPLNDIKNKQIVSIIGKVRELSPPKKTRNGDWMRFVDIVDSSNYSTYAAGFKINCFTRNHEAWLPHPEVGDILILRNVKVQEYQGHLTGVGYHDKLTWAAFSPIKGEFHHGPCTAVPKQEGLAEGGQGVSFSPFFQPGPTETKYCIGLSDWWRKITTQEPSDKVIVQKVERHQRFHRLISEAGPSVPPDGYFDCTIEVLKAFNSLNNVYTIYVTDYTRNEQAIVIQTNWCHPSLSEFVVQFEMWDEAAEIAKDMHPGQYYLISNARMRINTSGYLEGKVVENKMTKLSEDDLWNVPLKALLERKRAFQAKKAKEASESLSNYQLFQDIKEHTFFHCTAELLHIEASTNGRTCLYVTDYTSNPTLANFTDQPALYGFNEHVVKILLIEEQRQIANVVEPGSFYCIRNLRLRKSPLEGFCGILGGTDKLVVKLNPKKTDNEHLNSLLRRREIWQHNNHKSRQQELRGENSAEFSSIEEVVSTRWSGQHRIRARLIDFYPLDMQDAFYQRCSQCNVEIPKTAKACFKCGDFEHEHVQYFYQLYILAEDETGHQLVVSIDDKCPLLDGIRRACIQEDHSSFRQLRDRVKPIIGNLPMVHNALKAGKCIEIENSEFYFDIESWLTPNEKKAFRLLKYECLSQ</sequence>
<dbReference type="InterPro" id="IPR012340">
    <property type="entry name" value="NA-bd_OB-fold"/>
</dbReference>
<dbReference type="GO" id="GO:0000783">
    <property type="term" value="C:nuclear telomere cap complex"/>
    <property type="evidence" value="ECO:0007669"/>
    <property type="project" value="TreeGrafter"/>
</dbReference>
<evidence type="ECO:0000256" key="1">
    <source>
        <dbReference type="ARBA" id="ARBA00004123"/>
    </source>
</evidence>
<evidence type="ECO:0000259" key="10">
    <source>
        <dbReference type="SMART" id="SM00976"/>
    </source>
</evidence>
<dbReference type="GO" id="GO:0032210">
    <property type="term" value="P:regulation of telomere maintenance via telomerase"/>
    <property type="evidence" value="ECO:0007669"/>
    <property type="project" value="TreeGrafter"/>
</dbReference>
<dbReference type="GO" id="GO:0098505">
    <property type="term" value="F:G-rich strand telomeric DNA binding"/>
    <property type="evidence" value="ECO:0007669"/>
    <property type="project" value="TreeGrafter"/>
</dbReference>
<reference evidence="11" key="1">
    <citation type="submission" date="2020-11" db="EMBL/GenBank/DDBJ databases">
        <authorList>
            <consortium name="DOE Joint Genome Institute"/>
            <person name="Ahrendt S."/>
            <person name="Riley R."/>
            <person name="Andreopoulos W."/>
            <person name="Labutti K."/>
            <person name="Pangilinan J."/>
            <person name="Ruiz-Duenas F.J."/>
            <person name="Barrasa J.M."/>
            <person name="Sanchez-Garcia M."/>
            <person name="Camarero S."/>
            <person name="Miyauchi S."/>
            <person name="Serrano A."/>
            <person name="Linde D."/>
            <person name="Babiker R."/>
            <person name="Drula E."/>
            <person name="Ayuso-Fernandez I."/>
            <person name="Pacheco R."/>
            <person name="Padilla G."/>
            <person name="Ferreira P."/>
            <person name="Barriuso J."/>
            <person name="Kellner H."/>
            <person name="Castanera R."/>
            <person name="Alfaro M."/>
            <person name="Ramirez L."/>
            <person name="Pisabarro A.G."/>
            <person name="Kuo A."/>
            <person name="Tritt A."/>
            <person name="Lipzen A."/>
            <person name="He G."/>
            <person name="Yan M."/>
            <person name="Ng V."/>
            <person name="Cullen D."/>
            <person name="Martin F."/>
            <person name="Rosso M.-N."/>
            <person name="Henrissat B."/>
            <person name="Hibbett D."/>
            <person name="Martinez A.T."/>
            <person name="Grigoriev I.V."/>
        </authorList>
    </citation>
    <scope>NUCLEOTIDE SEQUENCE</scope>
    <source>
        <strain evidence="11">CIRM-BRFM 674</strain>
    </source>
</reference>
<dbReference type="OrthoDB" id="2186770at2759"/>
<comment type="similarity">
    <text evidence="3">Belongs to the telombin family.</text>
</comment>
<comment type="subcellular location">
    <subcellularLocation>
        <location evidence="2">Chromosome</location>
        <location evidence="2">Telomere</location>
    </subcellularLocation>
    <subcellularLocation>
        <location evidence="1">Nucleus</location>
    </subcellularLocation>
</comment>
<comment type="caution">
    <text evidence="11">The sequence shown here is derived from an EMBL/GenBank/DDBJ whole genome shotgun (WGS) entry which is preliminary data.</text>
</comment>
<organism evidence="11 12">
    <name type="scientific">Pholiota conissans</name>
    <dbReference type="NCBI Taxonomy" id="109636"/>
    <lineage>
        <taxon>Eukaryota</taxon>
        <taxon>Fungi</taxon>
        <taxon>Dikarya</taxon>
        <taxon>Basidiomycota</taxon>
        <taxon>Agaricomycotina</taxon>
        <taxon>Agaricomycetes</taxon>
        <taxon>Agaricomycetidae</taxon>
        <taxon>Agaricales</taxon>
        <taxon>Agaricineae</taxon>
        <taxon>Strophariaceae</taxon>
        <taxon>Pholiota</taxon>
    </lineage>
</organism>
<feature type="compositionally biased region" description="Basic and acidic residues" evidence="9">
    <location>
        <begin position="264"/>
        <end position="278"/>
    </location>
</feature>
<feature type="region of interest" description="Disordered" evidence="9">
    <location>
        <begin position="169"/>
        <end position="204"/>
    </location>
</feature>
<feature type="region of interest" description="Disordered" evidence="9">
    <location>
        <begin position="250"/>
        <end position="283"/>
    </location>
</feature>
<evidence type="ECO:0000256" key="6">
    <source>
        <dbReference type="ARBA" id="ARBA00022895"/>
    </source>
</evidence>
<gene>
    <name evidence="11" type="ORF">BDN70DRAFT_996679</name>
</gene>
<dbReference type="AlphaFoldDB" id="A0A9P6CWB4"/>
<keyword evidence="12" id="KW-1185">Reference proteome</keyword>
<proteinExistence type="inferred from homology"/>
<evidence type="ECO:0000313" key="12">
    <source>
        <dbReference type="Proteomes" id="UP000807469"/>
    </source>
</evidence>
<dbReference type="Gene3D" id="2.40.50.140">
    <property type="entry name" value="Nucleic acid-binding proteins"/>
    <property type="match status" value="3"/>
</dbReference>
<keyword evidence="7" id="KW-0238">DNA-binding</keyword>
<keyword evidence="5" id="KW-0158">Chromosome</keyword>
<dbReference type="GO" id="GO:0010521">
    <property type="term" value="F:telomerase inhibitor activity"/>
    <property type="evidence" value="ECO:0007669"/>
    <property type="project" value="TreeGrafter"/>
</dbReference>
<dbReference type="InterPro" id="IPR032042">
    <property type="entry name" value="POT1PC"/>
</dbReference>
<evidence type="ECO:0000256" key="8">
    <source>
        <dbReference type="ARBA" id="ARBA00023242"/>
    </source>
</evidence>
<dbReference type="GO" id="GO:0016233">
    <property type="term" value="P:telomere capping"/>
    <property type="evidence" value="ECO:0007669"/>
    <property type="project" value="TreeGrafter"/>
</dbReference>